<sequence length="908" mass="102049">MAGRGGAVLRNRPGAACAVLQRETEFLLLLEELQKDVSDEVLKELFEAFECVQSKHESDRKKRDGRTYRFSVEATSALRKLLLRAPRRAQALLEFLQAEPGTPSSAFQHSCCLQNIYVDFLRDSLKSLQRLQRYPKSSGELDQSETVDAIYSALSVLHFEVEHQTGELRHLCRELLDACWAEGSPLKEERLLGCILRKQSHALLCLYSNVFTERTREKLLGPKLPGKGSSEQLETERVMLALFSEPEEVYSWKTAYFYCLSSSKHFLEQILGLCSDSVLKEFCDGLWAQVEVLEWCTQQNSITIPKKILLQHLYSLDCHSALYSLHHLTNLLALNEEDVIELLQKVPARDQQTKDCPAIFPQYLAKCQQFLRRVPAPLHLELLENIFSLLFVSYSDLYTETPLLEDYAEEDDIVKKSCGAGNLDGSASRESSTSESPQHPAEPERKAERHPQAPRTVYHDTQTLLGSELSGETCESSRLSYLDLKHFASGVSGFLVDDLAVDAFLKMLLNHLQEIQSSLPWDSSNVPHEELELVECLNFSVNRDVFGSRVLQFSKYLSEAQWRYKVVMSNRNTDCKEGTSSQSLESTSSELSTSTSEGSTSTLSGWSDLECRLKPQQQNLLIPMMLSPPESLLVSCILRGNFIEAHQVALMFNLESSACYGELVFGSAAAAGMVFYSISDVTDKLLATSGSLVPTLQENFWTSSIQLEHTDPMSEVVADLSPSAMAAFDLACTQCHQWKTCKQLLETAERRLHNSFETREVSDEKISNQFRCNIVDLLQMCYPTLTEDCIANQIALSQHLDQVLQTLTDVEDSPDPKGSLITSLVEQASLKPTELEAHPVRNQIQLLLKTLDQHIQTMPVSSVRTDCVKSFFDYINTLAAVVLRSLNTELGDVSIEKPVTRRVTLSNS</sequence>
<accession>M7BSV3</accession>
<dbReference type="GO" id="GO:0005813">
    <property type="term" value="C:centrosome"/>
    <property type="evidence" value="ECO:0007669"/>
    <property type="project" value="TreeGrafter"/>
</dbReference>
<evidence type="ECO:0000313" key="2">
    <source>
        <dbReference type="EMBL" id="EMP40956.1"/>
    </source>
</evidence>
<evidence type="ECO:0000313" key="3">
    <source>
        <dbReference type="Proteomes" id="UP000031443"/>
    </source>
</evidence>
<dbReference type="GO" id="GO:0000724">
    <property type="term" value="P:double-strand break repair via homologous recombination"/>
    <property type="evidence" value="ECO:0007669"/>
    <property type="project" value="InterPro"/>
</dbReference>
<dbReference type="AlphaFoldDB" id="M7BSV3"/>
<dbReference type="GO" id="GO:0032266">
    <property type="term" value="F:phosphatidylinositol-3-phosphate binding"/>
    <property type="evidence" value="ECO:0007669"/>
    <property type="project" value="InterPro"/>
</dbReference>
<feature type="compositionally biased region" description="Low complexity" evidence="1">
    <location>
        <begin position="578"/>
        <end position="604"/>
    </location>
</feature>
<feature type="compositionally biased region" description="Low complexity" evidence="1">
    <location>
        <begin position="426"/>
        <end position="436"/>
    </location>
</feature>
<dbReference type="PANTHER" id="PTHR46591">
    <property type="entry name" value="ZINC FINGER FYVE DOMAIN-CONTAINING PROTEIN 26"/>
    <property type="match status" value="1"/>
</dbReference>
<dbReference type="EMBL" id="KB500846">
    <property type="protein sequence ID" value="EMP40956.1"/>
    <property type="molecule type" value="Genomic_DNA"/>
</dbReference>
<keyword evidence="3" id="KW-1185">Reference proteome</keyword>
<dbReference type="Proteomes" id="UP000031443">
    <property type="component" value="Unassembled WGS sequence"/>
</dbReference>
<dbReference type="GO" id="GO:0030496">
    <property type="term" value="C:midbody"/>
    <property type="evidence" value="ECO:0007669"/>
    <property type="project" value="TreeGrafter"/>
</dbReference>
<feature type="compositionally biased region" description="Basic and acidic residues" evidence="1">
    <location>
        <begin position="441"/>
        <end position="451"/>
    </location>
</feature>
<proteinExistence type="predicted"/>
<dbReference type="InterPro" id="IPR028730">
    <property type="entry name" value="ZFYVE26"/>
</dbReference>
<dbReference type="GO" id="GO:0005765">
    <property type="term" value="C:lysosomal membrane"/>
    <property type="evidence" value="ECO:0007669"/>
    <property type="project" value="TreeGrafter"/>
</dbReference>
<organism evidence="2 3">
    <name type="scientific">Chelonia mydas</name>
    <name type="common">Green sea-turtle</name>
    <name type="synonym">Chelonia agassizi</name>
    <dbReference type="NCBI Taxonomy" id="8469"/>
    <lineage>
        <taxon>Eukaryota</taxon>
        <taxon>Metazoa</taxon>
        <taxon>Chordata</taxon>
        <taxon>Craniata</taxon>
        <taxon>Vertebrata</taxon>
        <taxon>Euteleostomi</taxon>
        <taxon>Archelosauria</taxon>
        <taxon>Testudinata</taxon>
        <taxon>Testudines</taxon>
        <taxon>Cryptodira</taxon>
        <taxon>Durocryptodira</taxon>
        <taxon>Americhelydia</taxon>
        <taxon>Chelonioidea</taxon>
        <taxon>Cheloniidae</taxon>
        <taxon>Chelonia</taxon>
    </lineage>
</organism>
<dbReference type="STRING" id="8469.M7BSV3"/>
<evidence type="ECO:0000256" key="1">
    <source>
        <dbReference type="SAM" id="MobiDB-lite"/>
    </source>
</evidence>
<gene>
    <name evidence="2" type="ORF">UY3_01773</name>
</gene>
<dbReference type="PANTHER" id="PTHR46591:SF1">
    <property type="entry name" value="ZINC FINGER FYVE DOMAIN-CONTAINING PROTEIN 26"/>
    <property type="match status" value="1"/>
</dbReference>
<name>M7BSV3_CHEMY</name>
<feature type="region of interest" description="Disordered" evidence="1">
    <location>
        <begin position="574"/>
        <end position="604"/>
    </location>
</feature>
<reference evidence="3" key="1">
    <citation type="journal article" date="2013" name="Nat. Genet.">
        <title>The draft genomes of soft-shell turtle and green sea turtle yield insights into the development and evolution of the turtle-specific body plan.</title>
        <authorList>
            <person name="Wang Z."/>
            <person name="Pascual-Anaya J."/>
            <person name="Zadissa A."/>
            <person name="Li W."/>
            <person name="Niimura Y."/>
            <person name="Huang Z."/>
            <person name="Li C."/>
            <person name="White S."/>
            <person name="Xiong Z."/>
            <person name="Fang D."/>
            <person name="Wang B."/>
            <person name="Ming Y."/>
            <person name="Chen Y."/>
            <person name="Zheng Y."/>
            <person name="Kuraku S."/>
            <person name="Pignatelli M."/>
            <person name="Herrero J."/>
            <person name="Beal K."/>
            <person name="Nozawa M."/>
            <person name="Li Q."/>
            <person name="Wang J."/>
            <person name="Zhang H."/>
            <person name="Yu L."/>
            <person name="Shigenobu S."/>
            <person name="Wang J."/>
            <person name="Liu J."/>
            <person name="Flicek P."/>
            <person name="Searle S."/>
            <person name="Wang J."/>
            <person name="Kuratani S."/>
            <person name="Yin Y."/>
            <person name="Aken B."/>
            <person name="Zhang G."/>
            <person name="Irie N."/>
        </authorList>
    </citation>
    <scope>NUCLEOTIDE SEQUENCE [LARGE SCALE GENOMIC DNA]</scope>
</reference>
<dbReference type="GO" id="GO:0032465">
    <property type="term" value="P:regulation of cytokinesis"/>
    <property type="evidence" value="ECO:0007669"/>
    <property type="project" value="TreeGrafter"/>
</dbReference>
<feature type="region of interest" description="Disordered" evidence="1">
    <location>
        <begin position="423"/>
        <end position="456"/>
    </location>
</feature>
<protein>
    <submittedName>
        <fullName evidence="2">Zinc finger FYVE domain-containing protein 26</fullName>
    </submittedName>
</protein>
<dbReference type="GO" id="GO:0000281">
    <property type="term" value="P:mitotic cytokinesis"/>
    <property type="evidence" value="ECO:0007669"/>
    <property type="project" value="InterPro"/>
</dbReference>